<organism evidence="1 2">
    <name type="scientific">Nitrosomonas oligotropha</name>
    <dbReference type="NCBI Taxonomy" id="42354"/>
    <lineage>
        <taxon>Bacteria</taxon>
        <taxon>Pseudomonadati</taxon>
        <taxon>Pseudomonadota</taxon>
        <taxon>Betaproteobacteria</taxon>
        <taxon>Nitrosomonadales</taxon>
        <taxon>Nitrosomonadaceae</taxon>
        <taxon>Nitrosomonas</taxon>
    </lineage>
</organism>
<evidence type="ECO:0000313" key="1">
    <source>
        <dbReference type="EMBL" id="PTQ77444.1"/>
    </source>
</evidence>
<gene>
    <name evidence="1" type="ORF">C8R26_10890</name>
</gene>
<name>A0A2T5I0U4_9PROT</name>
<dbReference type="Proteomes" id="UP000244128">
    <property type="component" value="Unassembled WGS sequence"/>
</dbReference>
<evidence type="ECO:0000313" key="2">
    <source>
        <dbReference type="Proteomes" id="UP000244128"/>
    </source>
</evidence>
<accession>A0A2T5I0U4</accession>
<proteinExistence type="predicted"/>
<dbReference type="EMBL" id="QAOI01000008">
    <property type="protein sequence ID" value="PTQ77444.1"/>
    <property type="molecule type" value="Genomic_DNA"/>
</dbReference>
<comment type="caution">
    <text evidence="1">The sequence shown here is derived from an EMBL/GenBank/DDBJ whole genome shotgun (WGS) entry which is preliminary data.</text>
</comment>
<dbReference type="AlphaFoldDB" id="A0A2T5I0U4"/>
<reference evidence="1 2" key="1">
    <citation type="submission" date="2018-04" db="EMBL/GenBank/DDBJ databases">
        <title>Active sludge and wastewater microbial communities from Klosterneuburg, Austria.</title>
        <authorList>
            <person name="Wagner M."/>
        </authorList>
    </citation>
    <scope>NUCLEOTIDE SEQUENCE [LARGE SCALE GENOMIC DNA]</scope>
    <source>
        <strain evidence="1 2">Nm49</strain>
    </source>
</reference>
<sequence>MKGWRFREFQAELLPPIHTGIIMPFIAYQAILFTHPPGKGWQQEHFRAAFSHLNLL</sequence>
<protein>
    <submittedName>
        <fullName evidence="1">Uncharacterized protein</fullName>
    </submittedName>
</protein>